<dbReference type="AlphaFoldDB" id="A0A7W7NY87"/>
<evidence type="ECO:0000313" key="1">
    <source>
        <dbReference type="EMBL" id="MBB4861201.1"/>
    </source>
</evidence>
<dbReference type="RefSeq" id="WP_184585481.1">
    <property type="nucleotide sequence ID" value="NZ_JACHLI010000001.1"/>
</dbReference>
<proteinExistence type="predicted"/>
<organism evidence="1 2">
    <name type="scientific">Pseudomonas nitroreducens</name>
    <dbReference type="NCBI Taxonomy" id="46680"/>
    <lineage>
        <taxon>Bacteria</taxon>
        <taxon>Pseudomonadati</taxon>
        <taxon>Pseudomonadota</taxon>
        <taxon>Gammaproteobacteria</taxon>
        <taxon>Pseudomonadales</taxon>
        <taxon>Pseudomonadaceae</taxon>
        <taxon>Pseudomonas</taxon>
    </lineage>
</organism>
<gene>
    <name evidence="1" type="ORF">HNP46_000012</name>
</gene>
<dbReference type="EMBL" id="JACHLI010000001">
    <property type="protein sequence ID" value="MBB4861201.1"/>
    <property type="molecule type" value="Genomic_DNA"/>
</dbReference>
<comment type="caution">
    <text evidence="1">The sequence shown here is derived from an EMBL/GenBank/DDBJ whole genome shotgun (WGS) entry which is preliminary data.</text>
</comment>
<name>A0A7W7NY87_PSENT</name>
<protein>
    <submittedName>
        <fullName evidence="1">Uncharacterized protein</fullName>
    </submittedName>
</protein>
<sequence>MLKKISSLITYVLEDGKLKAVDSVLDAAEWELRNPTAKFILHSTIEGGEEPIELSTVFIPMQIFPGEETPLCFETAITSGEFIRLAKSPSVAKAIESHDAAMKALRTANPDCKATKQFVRGQIVLELLPKERELADQIRKDLLVEILQSVPALQDRQDLTFTFYMVKYHVHSTHIGEVWLNYMDSCPLIVAFDVIKTKNGEHPAYTYFTGFDARLDEYNPDETPILFKTRCPGLTEHEKSYSSIQDAWQGHTKFVNELSTYLQGKP</sequence>
<accession>A0A7W7NY87</accession>
<evidence type="ECO:0000313" key="2">
    <source>
        <dbReference type="Proteomes" id="UP000566995"/>
    </source>
</evidence>
<dbReference type="Proteomes" id="UP000566995">
    <property type="component" value="Unassembled WGS sequence"/>
</dbReference>
<reference evidence="1 2" key="1">
    <citation type="submission" date="2020-08" db="EMBL/GenBank/DDBJ databases">
        <title>Functional genomics of gut bacteria from endangered species of beetles.</title>
        <authorList>
            <person name="Carlos-Shanley C."/>
        </authorList>
    </citation>
    <scope>NUCLEOTIDE SEQUENCE [LARGE SCALE GENOMIC DNA]</scope>
    <source>
        <strain evidence="1 2">S00179</strain>
    </source>
</reference>